<sequence>MTGARPRGPAGTASRDGLSETDQEKRMNDDRCRTLLNAWRAAWGIGDLEAFERILADGYVRHTKTGSEGLDSVRDAIEASREAFPDLHTEILETVEDGPMVAIRWQSRGTHTGEFMNVAPTDRMVTVTGATFCRFEGDLLAEEWVVWDPRELLAAMNIWALGSRAEK</sequence>
<dbReference type="Pfam" id="PF07366">
    <property type="entry name" value="SnoaL"/>
    <property type="match status" value="1"/>
</dbReference>
<dbReference type="Gene3D" id="3.10.450.50">
    <property type="match status" value="1"/>
</dbReference>
<feature type="region of interest" description="Disordered" evidence="1">
    <location>
        <begin position="1"/>
        <end position="27"/>
    </location>
</feature>
<dbReference type="RefSeq" id="WP_312863197.1">
    <property type="nucleotide sequence ID" value="NZ_BAAAYY010000003.1"/>
</dbReference>
<organism evidence="2 3">
    <name type="scientific">Spinactinospora alkalitolerans</name>
    <dbReference type="NCBI Taxonomy" id="687207"/>
    <lineage>
        <taxon>Bacteria</taxon>
        <taxon>Bacillati</taxon>
        <taxon>Actinomycetota</taxon>
        <taxon>Actinomycetes</taxon>
        <taxon>Streptosporangiales</taxon>
        <taxon>Nocardiopsidaceae</taxon>
        <taxon>Spinactinospora</taxon>
    </lineage>
</organism>
<dbReference type="GO" id="GO:0030638">
    <property type="term" value="P:polyketide metabolic process"/>
    <property type="evidence" value="ECO:0007669"/>
    <property type="project" value="InterPro"/>
</dbReference>
<accession>A0A852TW17</accession>
<keyword evidence="2" id="KW-0413">Isomerase</keyword>
<dbReference type="InterPro" id="IPR009959">
    <property type="entry name" value="Cyclase_SnoaL-like"/>
</dbReference>
<dbReference type="GO" id="GO:0016853">
    <property type="term" value="F:isomerase activity"/>
    <property type="evidence" value="ECO:0007669"/>
    <property type="project" value="UniProtKB-KW"/>
</dbReference>
<gene>
    <name evidence="2" type="ORF">HDA32_003041</name>
</gene>
<dbReference type="AlphaFoldDB" id="A0A852TW17"/>
<dbReference type="EMBL" id="JACCCC010000001">
    <property type="protein sequence ID" value="NYE47921.1"/>
    <property type="molecule type" value="Genomic_DNA"/>
</dbReference>
<proteinExistence type="predicted"/>
<evidence type="ECO:0000313" key="3">
    <source>
        <dbReference type="Proteomes" id="UP000589036"/>
    </source>
</evidence>
<keyword evidence="3" id="KW-1185">Reference proteome</keyword>
<dbReference type="PANTHER" id="PTHR38436:SF1">
    <property type="entry name" value="ESTER CYCLASE"/>
    <property type="match status" value="1"/>
</dbReference>
<name>A0A852TW17_9ACTN</name>
<dbReference type="SUPFAM" id="SSF54427">
    <property type="entry name" value="NTF2-like"/>
    <property type="match status" value="1"/>
</dbReference>
<evidence type="ECO:0000313" key="2">
    <source>
        <dbReference type="EMBL" id="NYE47921.1"/>
    </source>
</evidence>
<dbReference type="InterPro" id="IPR032710">
    <property type="entry name" value="NTF2-like_dom_sf"/>
</dbReference>
<evidence type="ECO:0000256" key="1">
    <source>
        <dbReference type="SAM" id="MobiDB-lite"/>
    </source>
</evidence>
<protein>
    <submittedName>
        <fullName evidence="2">Steroid delta-isomerase-like uncharacterized protein</fullName>
    </submittedName>
</protein>
<comment type="caution">
    <text evidence="2">The sequence shown here is derived from an EMBL/GenBank/DDBJ whole genome shotgun (WGS) entry which is preliminary data.</text>
</comment>
<reference evidence="2 3" key="1">
    <citation type="submission" date="2020-07" db="EMBL/GenBank/DDBJ databases">
        <title>Sequencing the genomes of 1000 actinobacteria strains.</title>
        <authorList>
            <person name="Klenk H.-P."/>
        </authorList>
    </citation>
    <scope>NUCLEOTIDE SEQUENCE [LARGE SCALE GENOMIC DNA]</scope>
    <source>
        <strain evidence="2 3">CXB654</strain>
    </source>
</reference>
<dbReference type="PANTHER" id="PTHR38436">
    <property type="entry name" value="POLYKETIDE CYCLASE SNOAL-LIKE DOMAIN"/>
    <property type="match status" value="1"/>
</dbReference>
<dbReference type="Proteomes" id="UP000589036">
    <property type="component" value="Unassembled WGS sequence"/>
</dbReference>